<feature type="transmembrane region" description="Helical" evidence="1">
    <location>
        <begin position="48"/>
        <end position="75"/>
    </location>
</feature>
<dbReference type="SUPFAM" id="SSF51306">
    <property type="entry name" value="LexA/Signal peptidase"/>
    <property type="match status" value="1"/>
</dbReference>
<keyword evidence="1" id="KW-0812">Transmembrane</keyword>
<keyword evidence="1" id="KW-1133">Transmembrane helix</keyword>
<evidence type="ECO:0000256" key="1">
    <source>
        <dbReference type="SAM" id="Phobius"/>
    </source>
</evidence>
<dbReference type="InterPro" id="IPR036286">
    <property type="entry name" value="LexA/Signal_pep-like_sf"/>
</dbReference>
<dbReference type="CDD" id="cd06530">
    <property type="entry name" value="S26_SPase_I"/>
    <property type="match status" value="1"/>
</dbReference>
<reference evidence="3" key="1">
    <citation type="submission" date="2018-05" db="EMBL/GenBank/DDBJ databases">
        <authorList>
            <person name="Lanie J.A."/>
            <person name="Ng W.-L."/>
            <person name="Kazmierczak K.M."/>
            <person name="Andrzejewski T.M."/>
            <person name="Davidsen T.M."/>
            <person name="Wayne K.J."/>
            <person name="Tettelin H."/>
            <person name="Glass J.I."/>
            <person name="Rusch D."/>
            <person name="Podicherti R."/>
            <person name="Tsui H.-C.T."/>
            <person name="Winkler M.E."/>
        </authorList>
    </citation>
    <scope>NUCLEOTIDE SEQUENCE</scope>
</reference>
<protein>
    <recommendedName>
        <fullName evidence="2">Peptidase S26 domain-containing protein</fullName>
    </recommendedName>
</protein>
<organism evidence="3">
    <name type="scientific">marine metagenome</name>
    <dbReference type="NCBI Taxonomy" id="408172"/>
    <lineage>
        <taxon>unclassified sequences</taxon>
        <taxon>metagenomes</taxon>
        <taxon>ecological metagenomes</taxon>
    </lineage>
</organism>
<keyword evidence="1" id="KW-0472">Membrane</keyword>
<dbReference type="Pfam" id="PF10502">
    <property type="entry name" value="Peptidase_S26"/>
    <property type="match status" value="1"/>
</dbReference>
<evidence type="ECO:0000259" key="2">
    <source>
        <dbReference type="Pfam" id="PF10502"/>
    </source>
</evidence>
<dbReference type="InterPro" id="IPR019533">
    <property type="entry name" value="Peptidase_S26"/>
</dbReference>
<dbReference type="GO" id="GO:0006465">
    <property type="term" value="P:signal peptide processing"/>
    <property type="evidence" value="ECO:0007669"/>
    <property type="project" value="InterPro"/>
</dbReference>
<accession>A0A382PUI7</accession>
<proteinExistence type="predicted"/>
<name>A0A382PUI7_9ZZZZ</name>
<dbReference type="GO" id="GO:0004252">
    <property type="term" value="F:serine-type endopeptidase activity"/>
    <property type="evidence" value="ECO:0007669"/>
    <property type="project" value="InterPro"/>
</dbReference>
<dbReference type="AlphaFoldDB" id="A0A382PUI7"/>
<sequence length="91" mass="10570">MGDNRGNSQDSRSWGFVPFDHVVGKPVFKWFSWDSNAKGLSKIRWNRLFTSISGTGGTINLFFGFITIVLIFWLLSIDYNNFEGWWNKSKK</sequence>
<evidence type="ECO:0000313" key="3">
    <source>
        <dbReference type="EMBL" id="SVC77009.1"/>
    </source>
</evidence>
<dbReference type="EMBL" id="UINC01109881">
    <property type="protein sequence ID" value="SVC77009.1"/>
    <property type="molecule type" value="Genomic_DNA"/>
</dbReference>
<feature type="domain" description="Peptidase S26" evidence="2">
    <location>
        <begin position="1"/>
        <end position="31"/>
    </location>
</feature>
<dbReference type="Gene3D" id="2.10.109.10">
    <property type="entry name" value="Umud Fragment, subunit A"/>
    <property type="match status" value="1"/>
</dbReference>
<gene>
    <name evidence="3" type="ORF">METZ01_LOCUS329863</name>
</gene>